<dbReference type="Proteomes" id="UP000029499">
    <property type="component" value="Chromosome"/>
</dbReference>
<dbReference type="AlphaFoldDB" id="A0A089YKM3"/>
<dbReference type="EMBL" id="CP009533">
    <property type="protein sequence ID" value="AIS16898.1"/>
    <property type="molecule type" value="Genomic_DNA"/>
</dbReference>
<accession>A0A089YKM3</accession>
<dbReference type="KEGG" id="prh:LT40_05545"/>
<keyword evidence="1" id="KW-0732">Signal</keyword>
<feature type="chain" id="PRO_5001852214" description="Structural protein MipA" evidence="1">
    <location>
        <begin position="24"/>
        <end position="294"/>
    </location>
</feature>
<protein>
    <recommendedName>
        <fullName evidence="4">Structural protein MipA</fullName>
    </recommendedName>
</protein>
<feature type="signal peptide" evidence="1">
    <location>
        <begin position="1"/>
        <end position="23"/>
    </location>
</feature>
<evidence type="ECO:0000256" key="1">
    <source>
        <dbReference type="SAM" id="SignalP"/>
    </source>
</evidence>
<evidence type="ECO:0000313" key="3">
    <source>
        <dbReference type="Proteomes" id="UP000029499"/>
    </source>
</evidence>
<evidence type="ECO:0008006" key="4">
    <source>
        <dbReference type="Google" id="ProtNLM"/>
    </source>
</evidence>
<keyword evidence="3" id="KW-1185">Reference proteome</keyword>
<name>A0A089YKM3_9PSED</name>
<reference evidence="2 3" key="1">
    <citation type="journal article" date="2015" name="J. Biotechnol.">
        <title>Complete genome sequence of Pseudomonas rhizosphaerae IH5T (=DSM 16299T), a phosphate-solubilizing rhizobacterium for bacterial biofertilizer.</title>
        <authorList>
            <person name="Kwak Y."/>
            <person name="Jung B.K."/>
            <person name="Shin J.H."/>
        </authorList>
    </citation>
    <scope>NUCLEOTIDE SEQUENCE [LARGE SCALE GENOMIC DNA]</scope>
    <source>
        <strain evidence="2">DSM 16299</strain>
    </source>
</reference>
<gene>
    <name evidence="2" type="ORF">LT40_05545</name>
</gene>
<dbReference type="HOGENOM" id="CLU_943035_0_0_6"/>
<evidence type="ECO:0000313" key="2">
    <source>
        <dbReference type="EMBL" id="AIS16898.1"/>
    </source>
</evidence>
<dbReference type="eggNOG" id="ENOG5031B72">
    <property type="taxonomic scope" value="Bacteria"/>
</dbReference>
<dbReference type="STRING" id="216142.LT40_05545"/>
<organism evidence="2 3">
    <name type="scientific">Pseudomonas rhizosphaerae</name>
    <dbReference type="NCBI Taxonomy" id="216142"/>
    <lineage>
        <taxon>Bacteria</taxon>
        <taxon>Pseudomonadati</taxon>
        <taxon>Pseudomonadota</taxon>
        <taxon>Gammaproteobacteria</taxon>
        <taxon>Pseudomonadales</taxon>
        <taxon>Pseudomonadaceae</taxon>
        <taxon>Pseudomonas</taxon>
    </lineage>
</organism>
<proteinExistence type="predicted"/>
<sequence>MPTVPRLTLLAAALAAVMQPSLAATRSVPSIETEDAALGSVDIGETSGRFHPQLSIDARNGDFSRGNYDDDAASLGRIPLHAQAGFALDLHQAADGSADAWLVFSTSNGFHSPSSDETVSPRRWYESNNLLGLVVSPSEGLRLGFVYTVKTSPNDVAATTQEASFTMAYQAETGFGAWRPGLAVTSRTQGDSGLYTQGSLEPGVDLSDAGLRLSFPSAVGVGWNGFYGPDSGDRLYARTGLALEQPFQWSETRWSARAEALAIYRDGTLRELSGPDGETDSVVPQVTLSLSMAY</sequence>
<dbReference type="RefSeq" id="WP_043187375.1">
    <property type="nucleotide sequence ID" value="NZ_CP009533.1"/>
</dbReference>